<dbReference type="Gene3D" id="3.30.870.10">
    <property type="entry name" value="Endonuclease Chain A"/>
    <property type="match status" value="3"/>
</dbReference>
<dbReference type="CDD" id="cd09152">
    <property type="entry name" value="PLDc_EcCLS_like_1"/>
    <property type="match status" value="1"/>
</dbReference>
<sequence length="488" mass="56136">MNDDISMLLLWLYNATSFCIRIGMLCYVPLKHEPPTAMAWLLAINIWPWGGFILYSLFGSTGLPRERLRRRMRLLSELGDMLHNLRVHVLNEVNNPALNEDQTRISRMAYKMVDMSPVAGNSVLLISDPEEFLDHMCRDIDNAKKYVNLLYYIFSYDKLTEKLFDALERAARRGVECRLLVDSVGSKAFLRRHAHILRRSGVKVAEALPVRLLRRTPFTARYDIRNHRKIAIIDGLVAYTGSHNVIEPSYNNKAKGRLWHDLSVRLTGPVVIQLLAVFYEDWYVETHEDLPFDQLLHFLPDLNATGSAILQTVPSGPSMQLQNYQRLIVSALINAKRQATITTPYFIPDSETMHAIETARIMDVDVRLVIPQRADKAIVGGVARSHFTPLLNMGVKIYLYKNDILHSKTVTIDDEVAFLGTSNFDIRSFALDFEVDMIFYSPDEVSRIVEAQEMYIRNSKLLHRQEWEKRPAIEHVIYGITKLFSPLF</sequence>
<dbReference type="Proteomes" id="UP000185093">
    <property type="component" value="Unassembled WGS sequence"/>
</dbReference>
<evidence type="ECO:0000313" key="11">
    <source>
        <dbReference type="EMBL" id="SIN62059.1"/>
    </source>
</evidence>
<dbReference type="PROSITE" id="PS50035">
    <property type="entry name" value="PLD"/>
    <property type="match status" value="2"/>
</dbReference>
<evidence type="ECO:0000256" key="6">
    <source>
        <dbReference type="ARBA" id="ARBA00022989"/>
    </source>
</evidence>
<dbReference type="PANTHER" id="PTHR21248">
    <property type="entry name" value="CARDIOLIPIN SYNTHASE"/>
    <property type="match status" value="1"/>
</dbReference>
<dbReference type="EMBL" id="FSQZ01000001">
    <property type="protein sequence ID" value="SIN62059.1"/>
    <property type="molecule type" value="Genomic_DNA"/>
</dbReference>
<evidence type="ECO:0000256" key="4">
    <source>
        <dbReference type="ARBA" id="ARBA00022692"/>
    </source>
</evidence>
<name>A0ABY1JAH7_9BACT</name>
<evidence type="ECO:0000313" key="12">
    <source>
        <dbReference type="Proteomes" id="UP000185093"/>
    </source>
</evidence>
<keyword evidence="6 9" id="KW-1133">Transmembrane helix</keyword>
<dbReference type="SUPFAM" id="SSF56024">
    <property type="entry name" value="Phospholipase D/nuclease"/>
    <property type="match status" value="2"/>
</dbReference>
<dbReference type="SMART" id="SM00155">
    <property type="entry name" value="PLDc"/>
    <property type="match status" value="2"/>
</dbReference>
<keyword evidence="12" id="KW-1185">Reference proteome</keyword>
<evidence type="ECO:0000259" key="10">
    <source>
        <dbReference type="PROSITE" id="PS50035"/>
    </source>
</evidence>
<evidence type="ECO:0000256" key="8">
    <source>
        <dbReference type="NCBIfam" id="TIGR04265"/>
    </source>
</evidence>
<dbReference type="RefSeq" id="WP_074198936.1">
    <property type="nucleotide sequence ID" value="NZ_FSQZ01000001.1"/>
</dbReference>
<evidence type="ECO:0000256" key="3">
    <source>
        <dbReference type="ARBA" id="ARBA00022679"/>
    </source>
</evidence>
<evidence type="ECO:0000256" key="7">
    <source>
        <dbReference type="ARBA" id="ARBA00023136"/>
    </source>
</evidence>
<accession>A0ABY1JAH7</accession>
<proteinExistence type="predicted"/>
<organism evidence="11 12">
    <name type="scientific">Acetomicrobium flavidum</name>
    <dbReference type="NCBI Taxonomy" id="49896"/>
    <lineage>
        <taxon>Bacteria</taxon>
        <taxon>Thermotogati</taxon>
        <taxon>Synergistota</taxon>
        <taxon>Synergistia</taxon>
        <taxon>Synergistales</taxon>
        <taxon>Acetomicrobiaceae</taxon>
        <taxon>Acetomicrobium</taxon>
    </lineage>
</organism>
<dbReference type="InterPro" id="IPR001736">
    <property type="entry name" value="PLipase_D/transphosphatidylase"/>
</dbReference>
<keyword evidence="3" id="KW-0808">Transferase</keyword>
<dbReference type="Pfam" id="PF13091">
    <property type="entry name" value="PLDc_2"/>
    <property type="match status" value="2"/>
</dbReference>
<evidence type="ECO:0000256" key="1">
    <source>
        <dbReference type="ARBA" id="ARBA00004236"/>
    </source>
</evidence>
<feature type="transmembrane region" description="Helical" evidence="9">
    <location>
        <begin position="42"/>
        <end position="63"/>
    </location>
</feature>
<protein>
    <recommendedName>
        <fullName evidence="8">Cardiolipin synthase</fullName>
        <ecNumber evidence="8">2.7.8.-</ecNumber>
    </recommendedName>
</protein>
<evidence type="ECO:0000256" key="9">
    <source>
        <dbReference type="SAM" id="Phobius"/>
    </source>
</evidence>
<evidence type="ECO:0000256" key="5">
    <source>
        <dbReference type="ARBA" id="ARBA00022737"/>
    </source>
</evidence>
<dbReference type="EC" id="2.7.8.-" evidence="8"/>
<keyword evidence="2" id="KW-1003">Cell membrane</keyword>
<dbReference type="PANTHER" id="PTHR21248:SF22">
    <property type="entry name" value="PHOSPHOLIPASE D"/>
    <property type="match status" value="1"/>
</dbReference>
<evidence type="ECO:0000256" key="2">
    <source>
        <dbReference type="ARBA" id="ARBA00022475"/>
    </source>
</evidence>
<dbReference type="NCBIfam" id="TIGR04265">
    <property type="entry name" value="bac_cardiolipin"/>
    <property type="match status" value="1"/>
</dbReference>
<comment type="caution">
    <text evidence="11">The sequence shown here is derived from an EMBL/GenBank/DDBJ whole genome shotgun (WGS) entry which is preliminary data.</text>
</comment>
<feature type="transmembrane region" description="Helical" evidence="9">
    <location>
        <begin position="7"/>
        <end position="30"/>
    </location>
</feature>
<dbReference type="InterPro" id="IPR025202">
    <property type="entry name" value="PLD-like_dom"/>
</dbReference>
<keyword evidence="7 9" id="KW-0472">Membrane</keyword>
<comment type="subcellular location">
    <subcellularLocation>
        <location evidence="1">Cell membrane</location>
    </subcellularLocation>
</comment>
<gene>
    <name evidence="11" type="ORF">SAMN05444368_0076</name>
</gene>
<feature type="domain" description="PLD phosphodiesterase" evidence="10">
    <location>
        <begin position="401"/>
        <end position="428"/>
    </location>
</feature>
<feature type="domain" description="PLD phosphodiesterase" evidence="10">
    <location>
        <begin position="222"/>
        <end position="249"/>
    </location>
</feature>
<dbReference type="InterPro" id="IPR022924">
    <property type="entry name" value="Cardiolipin_synthase"/>
</dbReference>
<dbReference type="CDD" id="cd09158">
    <property type="entry name" value="PLDc_EcCLS_like_2"/>
    <property type="match status" value="1"/>
</dbReference>
<keyword evidence="5" id="KW-0677">Repeat</keyword>
<keyword evidence="4 9" id="KW-0812">Transmembrane</keyword>
<reference evidence="11 12" key="1">
    <citation type="submission" date="2016-11" db="EMBL/GenBank/DDBJ databases">
        <authorList>
            <person name="Varghese N."/>
            <person name="Submissions S."/>
        </authorList>
    </citation>
    <scope>NUCLEOTIDE SEQUENCE [LARGE SCALE GENOMIC DNA]</scope>
    <source>
        <strain evidence="11 12">DSM 20664</strain>
    </source>
</reference>